<evidence type="ECO:0008006" key="5">
    <source>
        <dbReference type="Google" id="ProtNLM"/>
    </source>
</evidence>
<feature type="compositionally biased region" description="Polar residues" evidence="1">
    <location>
        <begin position="104"/>
        <end position="118"/>
    </location>
</feature>
<evidence type="ECO:0000256" key="1">
    <source>
        <dbReference type="SAM" id="MobiDB-lite"/>
    </source>
</evidence>
<evidence type="ECO:0000313" key="4">
    <source>
        <dbReference type="Proteomes" id="UP000197468"/>
    </source>
</evidence>
<proteinExistence type="predicted"/>
<keyword evidence="2" id="KW-0472">Membrane</keyword>
<reference evidence="3 4" key="1">
    <citation type="journal article" date="2008" name="Int. J. Syst. Evol. Microbiol.">
        <title>Description of Roseateles aquatilis sp. nov. and Roseateles terrae sp. nov., in the class Betaproteobacteria, and emended description of the genus Roseateles.</title>
        <authorList>
            <person name="Gomila M."/>
            <person name="Bowien B."/>
            <person name="Falsen E."/>
            <person name="Moore E.R."/>
            <person name="Lalucat J."/>
        </authorList>
    </citation>
    <scope>NUCLEOTIDE SEQUENCE [LARGE SCALE GENOMIC DNA]</scope>
    <source>
        <strain evidence="3 4">CCUG 48205</strain>
    </source>
</reference>
<dbReference type="Proteomes" id="UP000197468">
    <property type="component" value="Unassembled WGS sequence"/>
</dbReference>
<dbReference type="AlphaFoldDB" id="A0A246JGG0"/>
<gene>
    <name evidence="3" type="ORF">CDN99_09180</name>
</gene>
<feature type="region of interest" description="Disordered" evidence="1">
    <location>
        <begin position="93"/>
        <end position="136"/>
    </location>
</feature>
<dbReference type="RefSeq" id="WP_088384565.1">
    <property type="nucleotide sequence ID" value="NZ_NIOF01000003.1"/>
</dbReference>
<keyword evidence="2" id="KW-0812">Transmembrane</keyword>
<keyword evidence="2" id="KW-1133">Transmembrane helix</keyword>
<evidence type="ECO:0000256" key="2">
    <source>
        <dbReference type="SAM" id="Phobius"/>
    </source>
</evidence>
<sequence length="279" mass="27904">MQTNANSAPDFWPGYVDALINVVLNLLFVVSIFAIAIATTGFTINKYARTANENAAAAASGTGTGTGAGAGAGAGTGTGAGTATGSGTQIVTTKQAATAGERATASTPTSTKHPSQLASEAAPADPGGVAERSGNEAGFSPSQLLNVRLIVHAAAGATVAPAVTIAPVTTGTSPGFKVTYTRGAVALDADAKQALQALATSTLADRQLTVWAATDLRQSGARQTVTQRVMTLRDELSNAGIDSARIDVRVTGGGIWPEASSGVVWLTTSEASTRTASTR</sequence>
<accession>A0A246JGG0</accession>
<keyword evidence="4" id="KW-1185">Reference proteome</keyword>
<dbReference type="EMBL" id="NIOF01000003">
    <property type="protein sequence ID" value="OWQ91337.1"/>
    <property type="molecule type" value="Genomic_DNA"/>
</dbReference>
<comment type="caution">
    <text evidence="3">The sequence shown here is derived from an EMBL/GenBank/DDBJ whole genome shotgun (WGS) entry which is preliminary data.</text>
</comment>
<feature type="transmembrane region" description="Helical" evidence="2">
    <location>
        <begin position="20"/>
        <end position="44"/>
    </location>
</feature>
<evidence type="ECO:0000313" key="3">
    <source>
        <dbReference type="EMBL" id="OWQ91337.1"/>
    </source>
</evidence>
<organism evidence="3 4">
    <name type="scientific">Roseateles aquatilis</name>
    <dbReference type="NCBI Taxonomy" id="431061"/>
    <lineage>
        <taxon>Bacteria</taxon>
        <taxon>Pseudomonadati</taxon>
        <taxon>Pseudomonadota</taxon>
        <taxon>Betaproteobacteria</taxon>
        <taxon>Burkholderiales</taxon>
        <taxon>Sphaerotilaceae</taxon>
        <taxon>Roseateles</taxon>
    </lineage>
</organism>
<protein>
    <recommendedName>
        <fullName evidence="5">OmpA-like domain-containing protein</fullName>
    </recommendedName>
</protein>
<name>A0A246JGG0_9BURK</name>